<dbReference type="SUPFAM" id="SSF52540">
    <property type="entry name" value="P-loop containing nucleoside triphosphate hydrolases"/>
    <property type="match status" value="1"/>
</dbReference>
<keyword evidence="6" id="KW-1185">Reference proteome</keyword>
<dbReference type="InterPro" id="IPR032675">
    <property type="entry name" value="LRR_dom_sf"/>
</dbReference>
<dbReference type="InterPro" id="IPR027417">
    <property type="entry name" value="P-loop_NTPase"/>
</dbReference>
<evidence type="ECO:0000259" key="4">
    <source>
        <dbReference type="Pfam" id="PF23559"/>
    </source>
</evidence>
<dbReference type="InterPro" id="IPR058922">
    <property type="entry name" value="WHD_DRP"/>
</dbReference>
<evidence type="ECO:0000256" key="1">
    <source>
        <dbReference type="ARBA" id="ARBA00022737"/>
    </source>
</evidence>
<dbReference type="Pfam" id="PF23559">
    <property type="entry name" value="WHD_DRP"/>
    <property type="match status" value="1"/>
</dbReference>
<evidence type="ECO:0000256" key="2">
    <source>
        <dbReference type="ARBA" id="ARBA00022821"/>
    </source>
</evidence>
<evidence type="ECO:0000313" key="7">
    <source>
        <dbReference type="RefSeq" id="XP_060675525.1"/>
    </source>
</evidence>
<keyword evidence="2" id="KW-0611">Plant defense</keyword>
<dbReference type="SUPFAM" id="SSF52058">
    <property type="entry name" value="L domain-like"/>
    <property type="match status" value="1"/>
</dbReference>
<feature type="domain" description="Disease resistance R13L4/SHOC-2-like LRR" evidence="5">
    <location>
        <begin position="350"/>
        <end position="602"/>
    </location>
</feature>
<dbReference type="PRINTS" id="PR00364">
    <property type="entry name" value="DISEASERSIST"/>
</dbReference>
<dbReference type="RefSeq" id="XP_060675525.1">
    <property type="nucleotide sequence ID" value="XM_060819542.1"/>
</dbReference>
<evidence type="ECO:0000259" key="5">
    <source>
        <dbReference type="Pfam" id="PF23598"/>
    </source>
</evidence>
<dbReference type="Proteomes" id="UP001652623">
    <property type="component" value="Chromosome 8"/>
</dbReference>
<dbReference type="InterPro" id="IPR036388">
    <property type="entry name" value="WH-like_DNA-bd_sf"/>
</dbReference>
<accession>A0ABM4AFN7</accession>
<evidence type="ECO:0000313" key="6">
    <source>
        <dbReference type="Proteomes" id="UP001652623"/>
    </source>
</evidence>
<proteinExistence type="predicted"/>
<keyword evidence="1" id="KW-0677">Repeat</keyword>
<reference evidence="7" key="1">
    <citation type="submission" date="2025-08" db="UniProtKB">
        <authorList>
            <consortium name="RefSeq"/>
        </authorList>
    </citation>
    <scope>IDENTIFICATION</scope>
    <source>
        <tissue evidence="7">Seedling</tissue>
    </source>
</reference>
<dbReference type="PANTHER" id="PTHR36766">
    <property type="entry name" value="PLANT BROAD-SPECTRUM MILDEW RESISTANCE PROTEIN RPW8"/>
    <property type="match status" value="1"/>
</dbReference>
<dbReference type="Gene3D" id="3.80.10.10">
    <property type="entry name" value="Ribonuclease Inhibitor"/>
    <property type="match status" value="2"/>
</dbReference>
<dbReference type="Pfam" id="PF23598">
    <property type="entry name" value="LRR_14"/>
    <property type="match status" value="1"/>
</dbReference>
<organism evidence="6 7">
    <name type="scientific">Ziziphus jujuba</name>
    <name type="common">Chinese jujube</name>
    <name type="synonym">Ziziphus sativa</name>
    <dbReference type="NCBI Taxonomy" id="326968"/>
    <lineage>
        <taxon>Eukaryota</taxon>
        <taxon>Viridiplantae</taxon>
        <taxon>Streptophyta</taxon>
        <taxon>Embryophyta</taxon>
        <taxon>Tracheophyta</taxon>
        <taxon>Spermatophyta</taxon>
        <taxon>Magnoliopsida</taxon>
        <taxon>eudicotyledons</taxon>
        <taxon>Gunneridae</taxon>
        <taxon>Pentapetalae</taxon>
        <taxon>rosids</taxon>
        <taxon>fabids</taxon>
        <taxon>Rosales</taxon>
        <taxon>Rhamnaceae</taxon>
        <taxon>Paliureae</taxon>
        <taxon>Ziziphus</taxon>
    </lineage>
</organism>
<evidence type="ECO:0000259" key="3">
    <source>
        <dbReference type="Pfam" id="PF00931"/>
    </source>
</evidence>
<dbReference type="Pfam" id="PF00931">
    <property type="entry name" value="NB-ARC"/>
    <property type="match status" value="1"/>
</dbReference>
<dbReference type="InterPro" id="IPR002182">
    <property type="entry name" value="NB-ARC"/>
</dbReference>
<feature type="domain" description="Disease resistance protein winged helix" evidence="4">
    <location>
        <begin position="205"/>
        <end position="274"/>
    </location>
</feature>
<protein>
    <submittedName>
        <fullName evidence="7">Disease resistance protein RGA3</fullName>
    </submittedName>
</protein>
<dbReference type="Gene3D" id="1.10.8.430">
    <property type="entry name" value="Helical domain of apoptotic protease-activating factors"/>
    <property type="match status" value="1"/>
</dbReference>
<dbReference type="PANTHER" id="PTHR36766:SF45">
    <property type="entry name" value="NB-ARC DOMAIN-CONTAINING PROTEIN"/>
    <property type="match status" value="1"/>
</dbReference>
<sequence>MWACVSNPFDQIKVAKAIIESLKGSHQNLETLESLFQRIRESIEGKKVFLVLDDIWSDDHEKWEKFIQLLRLGAVGSRVLVTTRKVEVAMMMGAAAEMITLQLLSDEYCWSIFSGLAFRGRNSLECKQLERVGRQIASKCKGLPLVAKSLGSLMRSKVTEKEWKDVLSSRFWELKDEQTKTFAPFFLSYYDLSPRERRCFFYCSIFPKDLILDRDGLIAMWMSQGYLSDSQNPEEEGEKCFQILTMRFFFQDFEIGFDGGIVKCKMHDILHDFAQLLARNECSTMRVEVDMEKTKPISVEKIRYSTLVLAPNFPKIPTSIFDQSKVRSLFIYCASDTSLGDENTVFFHQNFRYLKHLRTLALTSSRITKVPEQIGQLIHLRYLNVYNSMNLQELADEVCDLCNLQTLIIEGCSRLQKLPEGMGKLVNLRHLYMAGCYALVGLPKGIGGLTQLRTLDTMIIPKKTEAAYFLSLGDLKKLDHLRFQRSSFEITKCCNLINQSESELMYWECLVSLSLDFGVIDEGEEIRDEEDEFEILEALQPHSSLRYLGITEYKGTNMYPKWMMGLDKLTGLHIIHYKQCESLPPFGSLLPSLEELVIDGLDKVKKIADEFLGLGVDRAEAIGKALQALVFNRE</sequence>
<feature type="domain" description="NB-ARC" evidence="3">
    <location>
        <begin position="1"/>
        <end position="120"/>
    </location>
</feature>
<gene>
    <name evidence="7" type="primary">LOC132804975</name>
</gene>
<name>A0ABM4AFN7_ZIZJJ</name>
<dbReference type="InterPro" id="IPR055414">
    <property type="entry name" value="LRR_R13L4/SHOC2-like"/>
</dbReference>
<dbReference type="InterPro" id="IPR042197">
    <property type="entry name" value="Apaf_helical"/>
</dbReference>
<dbReference type="GeneID" id="132804975"/>
<dbReference type="Gene3D" id="1.10.10.10">
    <property type="entry name" value="Winged helix-like DNA-binding domain superfamily/Winged helix DNA-binding domain"/>
    <property type="match status" value="1"/>
</dbReference>
<dbReference type="Gene3D" id="3.40.50.300">
    <property type="entry name" value="P-loop containing nucleotide triphosphate hydrolases"/>
    <property type="match status" value="1"/>
</dbReference>